<name>A0AA39JQZ7_9AGAR</name>
<organism evidence="1 2">
    <name type="scientific">Armillaria borealis</name>
    <dbReference type="NCBI Taxonomy" id="47425"/>
    <lineage>
        <taxon>Eukaryota</taxon>
        <taxon>Fungi</taxon>
        <taxon>Dikarya</taxon>
        <taxon>Basidiomycota</taxon>
        <taxon>Agaricomycotina</taxon>
        <taxon>Agaricomycetes</taxon>
        <taxon>Agaricomycetidae</taxon>
        <taxon>Agaricales</taxon>
        <taxon>Marasmiineae</taxon>
        <taxon>Physalacriaceae</taxon>
        <taxon>Armillaria</taxon>
    </lineage>
</organism>
<accession>A0AA39JQZ7</accession>
<sequence length="232" mass="25663">MELSRPVHADATLELRGTVQGRTDTASTLRSIKPVANIREESSTTAELLADFILAILPHPTRLLYLTGDKNPDCDTLSGVLGSAGMYRVQGSPVFSRRLKEIRLEIVNAAPWSSHRIILPFLKEPFDLSAVLCAHDLLRSHTHKACNFDPSRLVLQLAGFNRPVHTDVEVPDMEGEGIGEVDVALVVKNYEKPQPADLANSTGLQEKWVFFRRFVQKLVSPGNRSSAVLFIV</sequence>
<evidence type="ECO:0000313" key="1">
    <source>
        <dbReference type="EMBL" id="KAK0447307.1"/>
    </source>
</evidence>
<comment type="caution">
    <text evidence="1">The sequence shown here is derived from an EMBL/GenBank/DDBJ whole genome shotgun (WGS) entry which is preliminary data.</text>
</comment>
<reference evidence="1" key="1">
    <citation type="submission" date="2023-06" db="EMBL/GenBank/DDBJ databases">
        <authorList>
            <consortium name="Lawrence Berkeley National Laboratory"/>
            <person name="Ahrendt S."/>
            <person name="Sahu N."/>
            <person name="Indic B."/>
            <person name="Wong-Bajracharya J."/>
            <person name="Merenyi Z."/>
            <person name="Ke H.-M."/>
            <person name="Monk M."/>
            <person name="Kocsube S."/>
            <person name="Drula E."/>
            <person name="Lipzen A."/>
            <person name="Balint B."/>
            <person name="Henrissat B."/>
            <person name="Andreopoulos B."/>
            <person name="Martin F.M."/>
            <person name="Harder C.B."/>
            <person name="Rigling D."/>
            <person name="Ford K.L."/>
            <person name="Foster G.D."/>
            <person name="Pangilinan J."/>
            <person name="Papanicolaou A."/>
            <person name="Barry K."/>
            <person name="LaButti K."/>
            <person name="Viragh M."/>
            <person name="Koriabine M."/>
            <person name="Yan M."/>
            <person name="Riley R."/>
            <person name="Champramary S."/>
            <person name="Plett K.L."/>
            <person name="Tsai I.J."/>
            <person name="Slot J."/>
            <person name="Sipos G."/>
            <person name="Plett J."/>
            <person name="Nagy L.G."/>
            <person name="Grigoriev I.V."/>
        </authorList>
    </citation>
    <scope>NUCLEOTIDE SEQUENCE</scope>
    <source>
        <strain evidence="1">FPL87.14</strain>
    </source>
</reference>
<dbReference type="Proteomes" id="UP001175226">
    <property type="component" value="Unassembled WGS sequence"/>
</dbReference>
<gene>
    <name evidence="1" type="ORF">EV421DRAFT_1733852</name>
</gene>
<dbReference type="EMBL" id="JAUEPT010000012">
    <property type="protein sequence ID" value="KAK0447307.1"/>
    <property type="molecule type" value="Genomic_DNA"/>
</dbReference>
<evidence type="ECO:0000313" key="2">
    <source>
        <dbReference type="Proteomes" id="UP001175226"/>
    </source>
</evidence>
<protein>
    <submittedName>
        <fullName evidence="1">Uncharacterized protein</fullName>
    </submittedName>
</protein>
<keyword evidence="2" id="KW-1185">Reference proteome</keyword>
<dbReference type="AlphaFoldDB" id="A0AA39JQZ7"/>
<proteinExistence type="predicted"/>